<dbReference type="OrthoDB" id="10022292at2759"/>
<dbReference type="Proteomes" id="UP000015104">
    <property type="component" value="Unassembled WGS sequence"/>
</dbReference>
<reference evidence="2" key="2">
    <citation type="submission" date="2015-06" db="UniProtKB">
        <authorList>
            <consortium name="EnsemblMetazoa"/>
        </authorList>
    </citation>
    <scope>IDENTIFICATION</scope>
</reference>
<sequence length="196" mass="21881">MTIGLNLSFKLPLFFILIGVGTAVYYDVVNHGSFQKSVTGKWMKDSGILGIYQTINKEMSTKLPVFTASVYKLMNADKIKEGIVSGYRHLAKLLEPVSAWVYKNFPLRLEYTNEVVIPMIVNSVSKFTSGVGSYLAVGQENFKDLSINLGAWINENLNLDGVSFQKIQGTFADGVHRIQSTMIDAFNWAHQQLVGY</sequence>
<proteinExistence type="predicted"/>
<reference evidence="3" key="1">
    <citation type="submission" date="2011-08" db="EMBL/GenBank/DDBJ databases">
        <authorList>
            <person name="Rombauts S."/>
        </authorList>
    </citation>
    <scope>NUCLEOTIDE SEQUENCE</scope>
    <source>
        <strain evidence="3">London</strain>
    </source>
</reference>
<dbReference type="Pfam" id="PF10151">
    <property type="entry name" value="TMEM214"/>
    <property type="match status" value="1"/>
</dbReference>
<evidence type="ECO:0000313" key="2">
    <source>
        <dbReference type="EnsemblMetazoa" id="tetur04g00040.1"/>
    </source>
</evidence>
<protein>
    <submittedName>
        <fullName evidence="2">Uncharacterized protein</fullName>
    </submittedName>
</protein>
<dbReference type="OMA" id="KSVTGKW"/>
<keyword evidence="1" id="KW-1133">Transmembrane helix</keyword>
<dbReference type="AlphaFoldDB" id="T1K152"/>
<dbReference type="EnsemblMetazoa" id="tetur04g00040.1">
    <property type="protein sequence ID" value="tetur04g00040.1"/>
    <property type="gene ID" value="tetur04g00040"/>
</dbReference>
<evidence type="ECO:0000313" key="3">
    <source>
        <dbReference type="Proteomes" id="UP000015104"/>
    </source>
</evidence>
<dbReference type="HOGENOM" id="CLU_1391838_0_0_1"/>
<feature type="transmembrane region" description="Helical" evidence="1">
    <location>
        <begin position="7"/>
        <end position="26"/>
    </location>
</feature>
<organism evidence="2 3">
    <name type="scientific">Tetranychus urticae</name>
    <name type="common">Two-spotted spider mite</name>
    <dbReference type="NCBI Taxonomy" id="32264"/>
    <lineage>
        <taxon>Eukaryota</taxon>
        <taxon>Metazoa</taxon>
        <taxon>Ecdysozoa</taxon>
        <taxon>Arthropoda</taxon>
        <taxon>Chelicerata</taxon>
        <taxon>Arachnida</taxon>
        <taxon>Acari</taxon>
        <taxon>Acariformes</taxon>
        <taxon>Trombidiformes</taxon>
        <taxon>Prostigmata</taxon>
        <taxon>Eleutherengona</taxon>
        <taxon>Raphignathae</taxon>
        <taxon>Tetranychoidea</taxon>
        <taxon>Tetranychidae</taxon>
        <taxon>Tetranychus</taxon>
    </lineage>
</organism>
<dbReference type="KEGG" id="tut:107360057"/>
<name>T1K152_TETUR</name>
<accession>T1K152</accession>
<dbReference type="InterPro" id="IPR019308">
    <property type="entry name" value="TMEM214"/>
</dbReference>
<keyword evidence="1" id="KW-0472">Membrane</keyword>
<gene>
    <name evidence="2" type="primary">107360057</name>
</gene>
<keyword evidence="1" id="KW-0812">Transmembrane</keyword>
<evidence type="ECO:0000256" key="1">
    <source>
        <dbReference type="SAM" id="Phobius"/>
    </source>
</evidence>
<dbReference type="EMBL" id="CAEY01001343">
    <property type="status" value="NOT_ANNOTATED_CDS"/>
    <property type="molecule type" value="Genomic_DNA"/>
</dbReference>
<keyword evidence="3" id="KW-1185">Reference proteome</keyword>